<dbReference type="EMBL" id="KV417279">
    <property type="protein sequence ID" value="KZO97602.1"/>
    <property type="molecule type" value="Genomic_DNA"/>
</dbReference>
<organism evidence="2 3">
    <name type="scientific">Calocera viscosa (strain TUFC12733)</name>
    <dbReference type="NCBI Taxonomy" id="1330018"/>
    <lineage>
        <taxon>Eukaryota</taxon>
        <taxon>Fungi</taxon>
        <taxon>Dikarya</taxon>
        <taxon>Basidiomycota</taxon>
        <taxon>Agaricomycotina</taxon>
        <taxon>Dacrymycetes</taxon>
        <taxon>Dacrymycetales</taxon>
        <taxon>Dacrymycetaceae</taxon>
        <taxon>Calocera</taxon>
    </lineage>
</organism>
<dbReference type="NCBIfam" id="TIGR00756">
    <property type="entry name" value="PPR"/>
    <property type="match status" value="1"/>
</dbReference>
<feature type="region of interest" description="Disordered" evidence="1">
    <location>
        <begin position="1019"/>
        <end position="1083"/>
    </location>
</feature>
<proteinExistence type="predicted"/>
<evidence type="ECO:0000313" key="3">
    <source>
        <dbReference type="Proteomes" id="UP000076738"/>
    </source>
</evidence>
<feature type="compositionally biased region" description="Polar residues" evidence="1">
    <location>
        <begin position="1070"/>
        <end position="1083"/>
    </location>
</feature>
<feature type="compositionally biased region" description="Acidic residues" evidence="1">
    <location>
        <begin position="1020"/>
        <end position="1035"/>
    </location>
</feature>
<dbReference type="InterPro" id="IPR011990">
    <property type="entry name" value="TPR-like_helical_dom_sf"/>
</dbReference>
<gene>
    <name evidence="2" type="ORF">CALVIDRAFT_75422</name>
</gene>
<reference evidence="2 3" key="1">
    <citation type="journal article" date="2016" name="Mol. Biol. Evol.">
        <title>Comparative Genomics of Early-Diverging Mushroom-Forming Fungi Provides Insights into the Origins of Lignocellulose Decay Capabilities.</title>
        <authorList>
            <person name="Nagy L.G."/>
            <person name="Riley R."/>
            <person name="Tritt A."/>
            <person name="Adam C."/>
            <person name="Daum C."/>
            <person name="Floudas D."/>
            <person name="Sun H."/>
            <person name="Yadav J.S."/>
            <person name="Pangilinan J."/>
            <person name="Larsson K.H."/>
            <person name="Matsuura K."/>
            <person name="Barry K."/>
            <person name="Labutti K."/>
            <person name="Kuo R."/>
            <person name="Ohm R.A."/>
            <person name="Bhattacharya S.S."/>
            <person name="Shirouzu T."/>
            <person name="Yoshinaga Y."/>
            <person name="Martin F.M."/>
            <person name="Grigoriev I.V."/>
            <person name="Hibbett D.S."/>
        </authorList>
    </citation>
    <scope>NUCLEOTIDE SEQUENCE [LARGE SCALE GENOMIC DNA]</scope>
    <source>
        <strain evidence="2 3">TUFC12733</strain>
    </source>
</reference>
<name>A0A167NDM2_CALVF</name>
<accession>A0A167NDM2</accession>
<feature type="compositionally biased region" description="Basic and acidic residues" evidence="1">
    <location>
        <begin position="373"/>
        <end position="383"/>
    </location>
</feature>
<feature type="region of interest" description="Disordered" evidence="1">
    <location>
        <begin position="38"/>
        <end position="137"/>
    </location>
</feature>
<dbReference type="Gene3D" id="1.25.40.10">
    <property type="entry name" value="Tetratricopeptide repeat domain"/>
    <property type="match status" value="1"/>
</dbReference>
<evidence type="ECO:0000256" key="1">
    <source>
        <dbReference type="SAM" id="MobiDB-lite"/>
    </source>
</evidence>
<sequence length="1083" mass="122736">MHRLSASRRCITEYKHLCRAPSTNRPIVGPVWSEISRPYTAGPSNTDGREDDTPSATDDAKPSNGSSGEPSRTPEQRTPEQLRAKFFRDPGKQKKRPRQTLSKKASPVIVEKPIDGAPLRDIPPHKNPGDQPSFNRESKTIIRRRWDIVHMPPHRYGPTFINHIKKRSRQISFHYTWRADRTKDLHFAQVKDVLVSSANALLASGKMVEGAPELYDVSTIWKFVADDELWETGIKAYDCSPTDLLRWRNALASGSLSEAVIHLFPLLKTDRKLFYGEQERPCPPPGWLFSQLVLYRTHTTQDVAIGLRIAISALRNPHVFPLERWKLGLIVLRQICAYNLTHLLHDCITYMLMQPMSSARSKESEPPVQEVTRTSEDITKDTEEGPEDPIQAKIEAEARAVGTSTRALYSQMKFFLIVEALRQLPPSDLYTAELMRVLLKHEEAGFPLLGVMLKWIVSGDPAYGSEELVGHLLRRMEKNGYDPILSTLRFFAVVLSKRGNVEAVDKIMSKIADVVLSSTEEKKGLPIQERLDQFADIHPRYWPAISDSLAAYVEAARHRPEILEFIEELRSNTPQWNSRGRLWSTVLRTISWQKNVDLHKLIGISGQSRDPLEANASSEATRFPLQWSDVSVPDRHVPEVLQVLRTNRVAVVSVMARLLNAHQARAAIWLWQQVKEHMRNVDAYVLSVLIGALNDVNRLDLSYGIICKIAGFSVHPAIRTTVDYLWPSTKTGDMLDDGVFNSFISGLNRAGRFDVVGQVWNSMERHFGVRPTSWTLTLLITTGNYSDVLPSFTSEFAVLRDRLPFGPSRTDTVLSPTEIADALVAGQEMNASQFWDGQPPWRTAQRIFKEVLFGNFPMLKEMKSPVDAKRNSLHWLHPGSFTFKRTTTALRDLLSHLTLQGDLPVDSRFPDLYPDEYMFGAYISLLGRQSMTEEIPLALAWMRALDIKPHRRSLTLALMYYQDIGAPPPLLDRIVDQHGGNYEKLRQWIEEWVGPRETPQPAEVIRRKRAHLMGGWYPDDVNEVDEDGSERDVDEWATPGHAQTGNHQSGRHKPKTSLNEAASVLAALSSDPTQNPFKSPNKQ</sequence>
<feature type="region of interest" description="Disordered" evidence="1">
    <location>
        <begin position="359"/>
        <end position="386"/>
    </location>
</feature>
<keyword evidence="3" id="KW-1185">Reference proteome</keyword>
<dbReference type="InterPro" id="IPR002885">
    <property type="entry name" value="PPR_rpt"/>
</dbReference>
<protein>
    <submittedName>
        <fullName evidence="2">Uncharacterized protein</fullName>
    </submittedName>
</protein>
<evidence type="ECO:0000313" key="2">
    <source>
        <dbReference type="EMBL" id="KZO97602.1"/>
    </source>
</evidence>
<feature type="compositionally biased region" description="Basic and acidic residues" evidence="1">
    <location>
        <begin position="72"/>
        <end position="92"/>
    </location>
</feature>
<dbReference type="OrthoDB" id="185373at2759"/>
<dbReference type="AlphaFoldDB" id="A0A167NDM2"/>
<dbReference type="Proteomes" id="UP000076738">
    <property type="component" value="Unassembled WGS sequence"/>
</dbReference>